<protein>
    <submittedName>
        <fullName evidence="2">Uncharacterized protein</fullName>
    </submittedName>
</protein>
<evidence type="ECO:0000313" key="2">
    <source>
        <dbReference type="EnsemblMetazoa" id="CJA42619.1"/>
    </source>
</evidence>
<proteinExistence type="predicted"/>
<organism evidence="2 3">
    <name type="scientific">Caenorhabditis japonica</name>
    <dbReference type="NCBI Taxonomy" id="281687"/>
    <lineage>
        <taxon>Eukaryota</taxon>
        <taxon>Metazoa</taxon>
        <taxon>Ecdysozoa</taxon>
        <taxon>Nematoda</taxon>
        <taxon>Chromadorea</taxon>
        <taxon>Rhabditida</taxon>
        <taxon>Rhabditina</taxon>
        <taxon>Rhabditomorpha</taxon>
        <taxon>Rhabditoidea</taxon>
        <taxon>Rhabditidae</taxon>
        <taxon>Peloderinae</taxon>
        <taxon>Caenorhabditis</taxon>
    </lineage>
</organism>
<reference evidence="3" key="1">
    <citation type="submission" date="2010-08" db="EMBL/GenBank/DDBJ databases">
        <authorList>
            <consortium name="Caenorhabditis japonica Sequencing Consortium"/>
            <person name="Wilson R.K."/>
        </authorList>
    </citation>
    <scope>NUCLEOTIDE SEQUENCE [LARGE SCALE GENOMIC DNA]</scope>
    <source>
        <strain evidence="3">DF5081</strain>
    </source>
</reference>
<evidence type="ECO:0000313" key="3">
    <source>
        <dbReference type="Proteomes" id="UP000005237"/>
    </source>
</evidence>
<reference evidence="2" key="2">
    <citation type="submission" date="2022-06" db="UniProtKB">
        <authorList>
            <consortium name="EnsemblMetazoa"/>
        </authorList>
    </citation>
    <scope>IDENTIFICATION</scope>
    <source>
        <strain evidence="2">DF5081</strain>
    </source>
</reference>
<name>A0A8R1IWM9_CAEJA</name>
<dbReference type="Proteomes" id="UP000005237">
    <property type="component" value="Unassembled WGS sequence"/>
</dbReference>
<dbReference type="EnsemblMetazoa" id="CJA42619.1">
    <property type="protein sequence ID" value="CJA42619.1"/>
    <property type="gene ID" value="WBGene00218467"/>
</dbReference>
<sequence>MTVDLGERICSSLERIPVLLSERQSLKRKASTDDAQAKKPKKAWQYCGQDHPPMECQQYQSLTQSWQKLATTRMCPHCLGEGHPAESCRFKQRSYQICSEPHHNSLCSSKVSDGKANSTTGTPMEQSH</sequence>
<keyword evidence="3" id="KW-1185">Reference proteome</keyword>
<accession>A0A8R1IWM9</accession>
<evidence type="ECO:0000256" key="1">
    <source>
        <dbReference type="SAM" id="MobiDB-lite"/>
    </source>
</evidence>
<dbReference type="AlphaFoldDB" id="A0A8R1IWM9"/>
<feature type="region of interest" description="Disordered" evidence="1">
    <location>
        <begin position="108"/>
        <end position="128"/>
    </location>
</feature>